<comment type="caution">
    <text evidence="2">The sequence shown here is derived from an EMBL/GenBank/DDBJ whole genome shotgun (WGS) entry which is preliminary data.</text>
</comment>
<accession>A0ABW9J4P3</accession>
<dbReference type="PROSITE" id="PS51257">
    <property type="entry name" value="PROKAR_LIPOPROTEIN"/>
    <property type="match status" value="1"/>
</dbReference>
<reference evidence="2 3" key="1">
    <citation type="submission" date="2024-12" db="EMBL/GenBank/DDBJ databases">
        <authorList>
            <person name="Hu S."/>
        </authorList>
    </citation>
    <scope>NUCLEOTIDE SEQUENCE [LARGE SCALE GENOMIC DNA]</scope>
    <source>
        <strain evidence="2 3">THG-T11</strain>
    </source>
</reference>
<dbReference type="InterPro" id="IPR032774">
    <property type="entry name" value="WG_beta_rep"/>
</dbReference>
<evidence type="ECO:0000313" key="3">
    <source>
        <dbReference type="Proteomes" id="UP001517247"/>
    </source>
</evidence>
<gene>
    <name evidence="2" type="ORF">E6A44_005135</name>
</gene>
<organism evidence="2 3">
    <name type="scientific">Pedobacter ureilyticus</name>
    <dbReference type="NCBI Taxonomy" id="1393051"/>
    <lineage>
        <taxon>Bacteria</taxon>
        <taxon>Pseudomonadati</taxon>
        <taxon>Bacteroidota</taxon>
        <taxon>Sphingobacteriia</taxon>
        <taxon>Sphingobacteriales</taxon>
        <taxon>Sphingobacteriaceae</taxon>
        <taxon>Pedobacter</taxon>
    </lineage>
</organism>
<protein>
    <submittedName>
        <fullName evidence="2">WG repeat-containing protein</fullName>
    </submittedName>
</protein>
<evidence type="ECO:0000256" key="1">
    <source>
        <dbReference type="SAM" id="SignalP"/>
    </source>
</evidence>
<name>A0ABW9J4P3_9SPHI</name>
<dbReference type="EMBL" id="SSHJ02000001">
    <property type="protein sequence ID" value="MFN0254945.1"/>
    <property type="molecule type" value="Genomic_DNA"/>
</dbReference>
<proteinExistence type="predicted"/>
<keyword evidence="1" id="KW-0732">Signal</keyword>
<feature type="chain" id="PRO_5046402911" evidence="1">
    <location>
        <begin position="21"/>
        <end position="655"/>
    </location>
</feature>
<dbReference type="RefSeq" id="WP_138722055.1">
    <property type="nucleotide sequence ID" value="NZ_SSHJ02000001.1"/>
</dbReference>
<feature type="signal peptide" evidence="1">
    <location>
        <begin position="1"/>
        <end position="20"/>
    </location>
</feature>
<sequence>MKFKYLFILLLIGSFLQACSQKNEPQTVEAKKYIATLQAMKYDELKSELKKDTALLNKLIKTSTFTLQLTSHFSSGEKSAVEKSVPEFDINHNQAKITELFNDYCKHLSFEQNFSDNANSENFSLYGQGLFRYESRFYLTDDDHIIKEKDSLFKPYIPSVITNEKAYFFRGKKIAKADIGMKRIDSIEADLSLKLPTDFEKLSIEKSDKTVEYKDDKIEIESIKENLAQLKVPIALYSEIIGYQATNGKNLRMNTSALSSTPMLSIDKKVQESLKELLAIFTEVLKENDEKNAKGKLNKINQNHLDAKVNMTEFDASLDKLSKDKAKVEELGDVGLYNEIANASKKVLGVRTQFVLVEFPDDIKNIDVFVATKSTLLQNKKMVKYGNHYLNPKYFDESKPNIVFYSHENGRKFGISNRDGETIIKPTFGELRQLANEYFMGDEKLYWLNVADKKMVALPQYKNFVQSLKPGYDVFEKTVGEDDKYGVVLNRDKTILPFAYYQIEKHDNFIIASKTHNLDELYDLNFKKLPNKGIQNIRTVDNFIASDIKFPAIFVGEDINKKKALVDKNLNLLTSFKYEFISPFFSVNNYYIAGVRTADGSNYWYGIIDTNGKEVVPFIFCNISEEFDKNGKLKFCLKDKKEAMDFKAFLQKYKK</sequence>
<evidence type="ECO:0000313" key="2">
    <source>
        <dbReference type="EMBL" id="MFN0254945.1"/>
    </source>
</evidence>
<dbReference type="Proteomes" id="UP001517247">
    <property type="component" value="Unassembled WGS sequence"/>
</dbReference>
<keyword evidence="3" id="KW-1185">Reference proteome</keyword>
<dbReference type="Pfam" id="PF14903">
    <property type="entry name" value="WG_beta_rep"/>
    <property type="match status" value="1"/>
</dbReference>